<evidence type="ECO:0000313" key="4">
    <source>
        <dbReference type="Proteomes" id="UP000321629"/>
    </source>
</evidence>
<gene>
    <name evidence="3" type="primary">ciaB</name>
    <name evidence="3" type="ORF">FPD38_03140</name>
</gene>
<dbReference type="RefSeq" id="WP_147555338.1">
    <property type="nucleotide sequence ID" value="NZ_VOWJ01000019.1"/>
</dbReference>
<reference evidence="3 4" key="1">
    <citation type="submission" date="2019-07" db="EMBL/GenBank/DDBJ databases">
        <title>Rapid identification of Enteric Bacteria from Whole Genome Sequences (WGS) using Average Nucleotide Identity (ANI).</title>
        <authorList>
            <person name="Lane C."/>
        </authorList>
    </citation>
    <scope>NUCLEOTIDE SEQUENCE [LARGE SCALE GENOMIC DNA]</scope>
    <source>
        <strain evidence="3 4">2016D-0084</strain>
    </source>
</reference>
<dbReference type="AlphaFoldDB" id="A0A5C7E3D5"/>
<organism evidence="3 4">
    <name type="scientific">Campylobacter volucris</name>
    <dbReference type="NCBI Taxonomy" id="1031542"/>
    <lineage>
        <taxon>Bacteria</taxon>
        <taxon>Pseudomonadati</taxon>
        <taxon>Campylobacterota</taxon>
        <taxon>Epsilonproteobacteria</taxon>
        <taxon>Campylobacterales</taxon>
        <taxon>Campylobacteraceae</taxon>
        <taxon>Campylobacter</taxon>
    </lineage>
</organism>
<dbReference type="EMBL" id="VOWJ01000019">
    <property type="protein sequence ID" value="TXE88585.1"/>
    <property type="molecule type" value="Genomic_DNA"/>
</dbReference>
<proteinExistence type="predicted"/>
<comment type="caution">
    <text evidence="3">The sequence shown here is derived from an EMBL/GenBank/DDBJ whole genome shotgun (WGS) entry which is preliminary data.</text>
</comment>
<feature type="domain" description="DUF7897" evidence="2">
    <location>
        <begin position="1"/>
        <end position="599"/>
    </location>
</feature>
<dbReference type="Pfam" id="PF25448">
    <property type="entry name" value="DUF7897"/>
    <property type="match status" value="1"/>
</dbReference>
<evidence type="ECO:0000256" key="1">
    <source>
        <dbReference type="SAM" id="Coils"/>
    </source>
</evidence>
<sequence>MNDFKQIAQIVKNRKQNINYLYKILQNNQIHPLIDRALELAELDNEKSNVLAILRRLVDLKEENLIQELEKKGLSEEEISQIKYKVHSLVRAFYEVEHQDLIDEIKTKNLLDEFYLALIQGVHNIGVVMNSFDIVWSKQILDTNNKILKEQFPNLSDALEFLKQNKLYQLNQDGQICERSYGALVKIGTIWRFLPYAKAFENEVLKLEYEFDKLLEKLKKYDLDDGKKAYINYLEKLKFAFCEKNNDEVIKKWQEAELAWMEVKSPLQIGHPLEYYEDSYTHAVALEWDIRLEDVSDFNTDIFKQNIKESFSMIYENLEEKDEKLFEEVNFNLNKTQLYICMPMIFYGAELKGLFSAQVVPNDEYVSNIAGKKIFAFLNYVYENAKTKPFMKLPSMVFEKEFLDYGRQILFFNEKLWKKIYEVSTIGHEFGHIFFVANDSEKKMNESGVFKNIEEFKATAGGLVNFFLHEEEELKLPVFYELIKRAVGLIAWQKVEEVKPYYTEGLIHLSLLFKAEVLKFEDEKLNIDFSIEAYERFKKVFLENYYELARHYVLKEDAKKYLDKFCTLEDEIFLPLDEECKEFVKYYYELYQLYGNDIDESGEFEKYINAIESGGQRGI</sequence>
<dbReference type="Proteomes" id="UP000321629">
    <property type="component" value="Unassembled WGS sequence"/>
</dbReference>
<keyword evidence="1" id="KW-0175">Coiled coil</keyword>
<protein>
    <submittedName>
        <fullName evidence="3">Invasion protein CiaB</fullName>
    </submittedName>
</protein>
<name>A0A5C7E3D5_9BACT</name>
<dbReference type="InterPro" id="IPR057219">
    <property type="entry name" value="DUF7897"/>
</dbReference>
<accession>A0A5C7E3D5</accession>
<evidence type="ECO:0000313" key="3">
    <source>
        <dbReference type="EMBL" id="TXE88585.1"/>
    </source>
</evidence>
<evidence type="ECO:0000259" key="2">
    <source>
        <dbReference type="Pfam" id="PF25448"/>
    </source>
</evidence>
<feature type="coiled-coil region" evidence="1">
    <location>
        <begin position="43"/>
        <end position="77"/>
    </location>
</feature>
<dbReference type="NCBIfam" id="NF033805">
    <property type="entry name" value="invasion_CiaB"/>
    <property type="match status" value="1"/>
</dbReference>